<evidence type="ECO:0000256" key="1">
    <source>
        <dbReference type="SAM" id="Coils"/>
    </source>
</evidence>
<dbReference type="Pfam" id="PF15821">
    <property type="entry name" value="DUF4709"/>
    <property type="match status" value="1"/>
</dbReference>
<proteinExistence type="predicted"/>
<evidence type="ECO:0000259" key="4">
    <source>
        <dbReference type="Pfam" id="PF15852"/>
    </source>
</evidence>
<dbReference type="InterPro" id="IPR040119">
    <property type="entry name" value="C10orf67-like"/>
</dbReference>
<dbReference type="Pfam" id="PF15852">
    <property type="entry name" value="DUF4724"/>
    <property type="match status" value="1"/>
</dbReference>
<evidence type="ECO:0000256" key="2">
    <source>
        <dbReference type="SAM" id="MobiDB-lite"/>
    </source>
</evidence>
<keyword evidence="5" id="KW-1185">Reference proteome</keyword>
<feature type="domain" description="DUF4724" evidence="4">
    <location>
        <begin position="333"/>
        <end position="423"/>
    </location>
</feature>
<dbReference type="PANTHER" id="PTHR22382">
    <property type="entry name" value="RIKEN CDNA 4921504E06 GENE"/>
    <property type="match status" value="1"/>
</dbReference>
<dbReference type="InterPro" id="IPR031651">
    <property type="entry name" value="DUF4709"/>
</dbReference>
<evidence type="ECO:0000313" key="6">
    <source>
        <dbReference type="RefSeq" id="XP_044940910.1"/>
    </source>
</evidence>
<evidence type="ECO:0000313" key="5">
    <source>
        <dbReference type="Proteomes" id="UP000000715"/>
    </source>
</evidence>
<name>A0A8U0SDJ9_MUSPF</name>
<dbReference type="CTD" id="103176282"/>
<organism evidence="5 6">
    <name type="scientific">Mustela putorius furo</name>
    <name type="common">European domestic ferret</name>
    <name type="synonym">Mustela furo</name>
    <dbReference type="NCBI Taxonomy" id="9669"/>
    <lineage>
        <taxon>Eukaryota</taxon>
        <taxon>Metazoa</taxon>
        <taxon>Chordata</taxon>
        <taxon>Craniata</taxon>
        <taxon>Vertebrata</taxon>
        <taxon>Euteleostomi</taxon>
        <taxon>Mammalia</taxon>
        <taxon>Eutheria</taxon>
        <taxon>Laurasiatheria</taxon>
        <taxon>Carnivora</taxon>
        <taxon>Caniformia</taxon>
        <taxon>Musteloidea</taxon>
        <taxon>Mustelidae</taxon>
        <taxon>Mustelinae</taxon>
        <taxon>Mustela</taxon>
    </lineage>
</organism>
<dbReference type="GeneID" id="101677211"/>
<feature type="region of interest" description="Disordered" evidence="2">
    <location>
        <begin position="206"/>
        <end position="262"/>
    </location>
</feature>
<dbReference type="Proteomes" id="UP000000715">
    <property type="component" value="Unplaced"/>
</dbReference>
<feature type="region of interest" description="Disordered" evidence="2">
    <location>
        <begin position="397"/>
        <end position="430"/>
    </location>
</feature>
<feature type="coiled-coil region" evidence="1">
    <location>
        <begin position="280"/>
        <end position="314"/>
    </location>
</feature>
<feature type="domain" description="DUF4709" evidence="3">
    <location>
        <begin position="32"/>
        <end position="141"/>
    </location>
</feature>
<feature type="compositionally biased region" description="Basic residues" evidence="2">
    <location>
        <begin position="239"/>
        <end position="248"/>
    </location>
</feature>
<evidence type="ECO:0000259" key="3">
    <source>
        <dbReference type="Pfam" id="PF15821"/>
    </source>
</evidence>
<dbReference type="RefSeq" id="XP_044940910.1">
    <property type="nucleotide sequence ID" value="XM_045084975.1"/>
</dbReference>
<sequence length="430" mass="49849">MESEDDAPETRECRMILETLESTIEQFRFSPRLTISDDLKVGFFCTDHATQTDTSEILPLKELSSSTEKLIRIIRSLQVDFGFLKELLQLKFEDRLKEESFNLFTALHDRILTIEKHYQENEDIIRKCYNQQLADAIAAIKGMYKQFFEVEEEAFVHESTSIKMSVLLKKLKEREEVIKELREELDQYEESRLQKFSLKLLKGKETSLSPWPSQPRIPSRARAGSRPHSPSISTSVTMKTKKVKTPKKSAKEEQPLVKHAKPAAVQEEKVKLPVAKAEDTHVLEKQIEILKADLENEKKKTERFKKESEQINKNWEKKFYILRNSFHVLKDEMFTRHTLFRQFAMLADTSFNYIKLKPLFVQSKTNLVTGSTSSGSDHTPLMDKDMDKVSDQIFFSPLSKGRLSDTPEEEPLEKPLIPQNTPVNDMDAAE</sequence>
<keyword evidence="1" id="KW-0175">Coiled coil</keyword>
<reference evidence="6" key="1">
    <citation type="submission" date="2025-08" db="UniProtKB">
        <authorList>
            <consortium name="RefSeq"/>
        </authorList>
    </citation>
    <scope>IDENTIFICATION</scope>
    <source>
        <tissue evidence="6">Brain</tissue>
    </source>
</reference>
<gene>
    <name evidence="6" type="primary">CUNH10orf67</name>
</gene>
<accession>A0A8U0SDJ9</accession>
<protein>
    <submittedName>
        <fullName evidence="6">Uncharacterized protein C10orf67 homolog, mitochondrial isoform X5</fullName>
    </submittedName>
</protein>
<dbReference type="InterPro" id="IPR031711">
    <property type="entry name" value="DUF4724"/>
</dbReference>
<dbReference type="AlphaFoldDB" id="A0A8U0SDJ9"/>
<feature type="coiled-coil region" evidence="1">
    <location>
        <begin position="164"/>
        <end position="198"/>
    </location>
</feature>
<dbReference type="PANTHER" id="PTHR22382:SF7">
    <property type="entry name" value="RIKEN CDNA 4921504E06 GENE"/>
    <property type="match status" value="1"/>
</dbReference>